<comment type="caution">
    <text evidence="1">The sequence shown here is derived from an EMBL/GenBank/DDBJ whole genome shotgun (WGS) entry which is preliminary data.</text>
</comment>
<dbReference type="Proteomes" id="UP001374599">
    <property type="component" value="Unassembled WGS sequence"/>
</dbReference>
<proteinExistence type="predicted"/>
<accession>A0ACB5UGM1</accession>
<keyword evidence="1" id="KW-0282">Flagellum</keyword>
<keyword evidence="1" id="KW-0969">Cilium</keyword>
<keyword evidence="1" id="KW-0966">Cell projection</keyword>
<dbReference type="EMBL" id="BTPU01000012">
    <property type="protein sequence ID" value="GMQ61688.1"/>
    <property type="molecule type" value="Genomic_DNA"/>
</dbReference>
<sequence>MYKYEQEEEISYWLSFSDLMAGLLIVFILITVIMVFDLSESTEASDIAKKEYENMHEELKSTKDRLDNITSINDKIIVLLKKELGDTVEINEDTGAISLKSDLLFDSGKSTLKKAGREFIKINMPAFFKVLLSDKDIKDNINAIIIHGFTDDAGNYDSGLKLSQDRARTVFQYILYEPTFAEYAEDLKELVVLSGVSETRLLEKEEEESMESWRARNRRVEFQFELKFREIFETIKEQLEGDNDEN</sequence>
<organism evidence="1 2">
    <name type="scientific">Vallitalea maricola</name>
    <dbReference type="NCBI Taxonomy" id="3074433"/>
    <lineage>
        <taxon>Bacteria</taxon>
        <taxon>Bacillati</taxon>
        <taxon>Bacillota</taxon>
        <taxon>Clostridia</taxon>
        <taxon>Lachnospirales</taxon>
        <taxon>Vallitaleaceae</taxon>
        <taxon>Vallitalea</taxon>
    </lineage>
</organism>
<name>A0ACB5UGM1_9FIRM</name>
<reference evidence="1" key="1">
    <citation type="submission" date="2023-09" db="EMBL/GenBank/DDBJ databases">
        <title>Vallitalea sediminicola and Vallitalea maricola sp. nov., anaerobic bacteria isolated from marine sediment.</title>
        <authorList>
            <person name="Hirano S."/>
            <person name="Maeda A."/>
            <person name="Terahara T."/>
            <person name="Mori K."/>
            <person name="Hamada M."/>
            <person name="Matsumoto R."/>
            <person name="Kobayashi T."/>
        </authorList>
    </citation>
    <scope>NUCLEOTIDE SEQUENCE</scope>
    <source>
        <strain evidence="1">AN17-2</strain>
    </source>
</reference>
<protein>
    <submittedName>
        <fullName evidence="1">Flagellar motor protein MotB</fullName>
    </submittedName>
</protein>
<evidence type="ECO:0000313" key="2">
    <source>
        <dbReference type="Proteomes" id="UP001374599"/>
    </source>
</evidence>
<evidence type="ECO:0000313" key="1">
    <source>
        <dbReference type="EMBL" id="GMQ61688.1"/>
    </source>
</evidence>
<keyword evidence="2" id="KW-1185">Reference proteome</keyword>
<gene>
    <name evidence="1" type="ORF">AN2V17_09170</name>
</gene>